<dbReference type="InterPro" id="IPR036691">
    <property type="entry name" value="Endo/exonu/phosph_ase_sf"/>
</dbReference>
<protein>
    <submittedName>
        <fullName evidence="1">Uncharacterized protein</fullName>
    </submittedName>
</protein>
<dbReference type="AlphaFoldDB" id="A0A1J7IHZ2"/>
<dbReference type="InParanoid" id="A0A1J7IHZ2"/>
<organism evidence="1 2">
    <name type="scientific">Coniochaeta ligniaria NRRL 30616</name>
    <dbReference type="NCBI Taxonomy" id="1408157"/>
    <lineage>
        <taxon>Eukaryota</taxon>
        <taxon>Fungi</taxon>
        <taxon>Dikarya</taxon>
        <taxon>Ascomycota</taxon>
        <taxon>Pezizomycotina</taxon>
        <taxon>Sordariomycetes</taxon>
        <taxon>Sordariomycetidae</taxon>
        <taxon>Coniochaetales</taxon>
        <taxon>Coniochaetaceae</taxon>
        <taxon>Coniochaeta</taxon>
    </lineage>
</organism>
<dbReference type="Proteomes" id="UP000182658">
    <property type="component" value="Unassembled WGS sequence"/>
</dbReference>
<evidence type="ECO:0000313" key="2">
    <source>
        <dbReference type="Proteomes" id="UP000182658"/>
    </source>
</evidence>
<reference evidence="1 2" key="1">
    <citation type="submission" date="2016-10" db="EMBL/GenBank/DDBJ databases">
        <title>Draft genome sequence of Coniochaeta ligniaria NRRL30616, a lignocellulolytic fungus for bioabatement of inhibitors in plant biomass hydrolysates.</title>
        <authorList>
            <consortium name="DOE Joint Genome Institute"/>
            <person name="Jimenez D.J."/>
            <person name="Hector R.E."/>
            <person name="Riley R."/>
            <person name="Sun H."/>
            <person name="Grigoriev I.V."/>
            <person name="Van Elsas J.D."/>
            <person name="Nichols N.N."/>
        </authorList>
    </citation>
    <scope>NUCLEOTIDE SEQUENCE [LARGE SCALE GENOMIC DNA]</scope>
    <source>
        <strain evidence="1 2">NRRL 30616</strain>
    </source>
</reference>
<dbReference type="EMBL" id="KV875100">
    <property type="protein sequence ID" value="OIW27070.1"/>
    <property type="molecule type" value="Genomic_DNA"/>
</dbReference>
<dbReference type="STRING" id="1408157.A0A1J7IHZ2"/>
<gene>
    <name evidence="1" type="ORF">CONLIGDRAFT_684004</name>
</gene>
<dbReference type="OrthoDB" id="4842342at2759"/>
<dbReference type="Gene3D" id="3.60.10.10">
    <property type="entry name" value="Endonuclease/exonuclease/phosphatase"/>
    <property type="match status" value="1"/>
</dbReference>
<sequence>MQQSWRRKSPHKPSFRLGRVAFFVNKTIPDNEWAVDVNPEEQDLVACLRIKSSAGHLRIHNVHNRLQWIDIERLVKTCSGPSDIVLGDFNSHHPLWGGHNMRQQTDSSGKALAK</sequence>
<keyword evidence="2" id="KW-1185">Reference proteome</keyword>
<dbReference type="SUPFAM" id="SSF56219">
    <property type="entry name" value="DNase I-like"/>
    <property type="match status" value="1"/>
</dbReference>
<evidence type="ECO:0000313" key="1">
    <source>
        <dbReference type="EMBL" id="OIW27070.1"/>
    </source>
</evidence>
<accession>A0A1J7IHZ2</accession>
<dbReference type="GO" id="GO:0003824">
    <property type="term" value="F:catalytic activity"/>
    <property type="evidence" value="ECO:0007669"/>
    <property type="project" value="InterPro"/>
</dbReference>
<proteinExistence type="predicted"/>
<name>A0A1J7IHZ2_9PEZI</name>